<evidence type="ECO:0000313" key="9">
    <source>
        <dbReference type="Proteomes" id="UP001054252"/>
    </source>
</evidence>
<evidence type="ECO:0000256" key="7">
    <source>
        <dbReference type="RuleBase" id="RU367102"/>
    </source>
</evidence>
<evidence type="ECO:0000256" key="5">
    <source>
        <dbReference type="ARBA" id="ARBA00022729"/>
    </source>
</evidence>
<dbReference type="Proteomes" id="UP001054252">
    <property type="component" value="Unassembled WGS sequence"/>
</dbReference>
<organism evidence="8 9">
    <name type="scientific">Rubroshorea leprosula</name>
    <dbReference type="NCBI Taxonomy" id="152421"/>
    <lineage>
        <taxon>Eukaryota</taxon>
        <taxon>Viridiplantae</taxon>
        <taxon>Streptophyta</taxon>
        <taxon>Embryophyta</taxon>
        <taxon>Tracheophyta</taxon>
        <taxon>Spermatophyta</taxon>
        <taxon>Magnoliopsida</taxon>
        <taxon>eudicotyledons</taxon>
        <taxon>Gunneridae</taxon>
        <taxon>Pentapetalae</taxon>
        <taxon>rosids</taxon>
        <taxon>malvids</taxon>
        <taxon>Malvales</taxon>
        <taxon>Dipterocarpaceae</taxon>
        <taxon>Rubroshorea</taxon>
    </lineage>
</organism>
<name>A0AAV5L8C6_9ROSI</name>
<keyword evidence="6" id="KW-1015">Disulfide bond</keyword>
<dbReference type="InterPro" id="IPR039455">
    <property type="entry name" value="EPFL"/>
</dbReference>
<gene>
    <name evidence="8" type="ORF">SLEP1_g41994</name>
</gene>
<protein>
    <recommendedName>
        <fullName evidence="7">Epidermal patterning factor-like protein</fullName>
    </recommendedName>
</protein>
<evidence type="ECO:0000256" key="6">
    <source>
        <dbReference type="ARBA" id="ARBA00023157"/>
    </source>
</evidence>
<feature type="chain" id="PRO_5043085307" description="Epidermal patterning factor-like protein" evidence="7">
    <location>
        <begin position="32"/>
        <end position="133"/>
    </location>
</feature>
<dbReference type="EMBL" id="BPVZ01000101">
    <property type="protein sequence ID" value="GKV33484.1"/>
    <property type="molecule type" value="Genomic_DNA"/>
</dbReference>
<keyword evidence="4 7" id="KW-0964">Secreted</keyword>
<dbReference type="Pfam" id="PF17181">
    <property type="entry name" value="EPF"/>
    <property type="match status" value="1"/>
</dbReference>
<evidence type="ECO:0000256" key="2">
    <source>
        <dbReference type="ARBA" id="ARBA00008127"/>
    </source>
</evidence>
<dbReference type="GO" id="GO:0005576">
    <property type="term" value="C:extracellular region"/>
    <property type="evidence" value="ECO:0007669"/>
    <property type="project" value="UniProtKB-SubCell"/>
</dbReference>
<sequence>MSSSRILLCCHRNRPLMICLLFLLFSSLIQVKFMTEGRTISKLLEVAQRGIGEEKALVMRSLIGSRPPRCDRRCSSCEHCEAIQVPITTQVQGHVRSHFSAATLSFTNSRDDDISNYKPISWKCKCGNFIFNP</sequence>
<keyword evidence="9" id="KW-1185">Reference proteome</keyword>
<proteinExistence type="inferred from homology"/>
<evidence type="ECO:0000313" key="8">
    <source>
        <dbReference type="EMBL" id="GKV33484.1"/>
    </source>
</evidence>
<dbReference type="GO" id="GO:0010052">
    <property type="term" value="P:guard cell differentiation"/>
    <property type="evidence" value="ECO:0007669"/>
    <property type="project" value="UniProtKB-UniRule"/>
</dbReference>
<evidence type="ECO:0000256" key="1">
    <source>
        <dbReference type="ARBA" id="ARBA00004613"/>
    </source>
</evidence>
<dbReference type="AlphaFoldDB" id="A0AAV5L8C6"/>
<keyword evidence="3 7" id="KW-0217">Developmental protein</keyword>
<evidence type="ECO:0000256" key="3">
    <source>
        <dbReference type="ARBA" id="ARBA00022473"/>
    </source>
</evidence>
<reference evidence="8 9" key="1">
    <citation type="journal article" date="2021" name="Commun. Biol.">
        <title>The genome of Shorea leprosula (Dipterocarpaceae) highlights the ecological relevance of drought in aseasonal tropical rainforests.</title>
        <authorList>
            <person name="Ng K.K.S."/>
            <person name="Kobayashi M.J."/>
            <person name="Fawcett J.A."/>
            <person name="Hatakeyama M."/>
            <person name="Paape T."/>
            <person name="Ng C.H."/>
            <person name="Ang C.C."/>
            <person name="Tnah L.H."/>
            <person name="Lee C.T."/>
            <person name="Nishiyama T."/>
            <person name="Sese J."/>
            <person name="O'Brien M.J."/>
            <person name="Copetti D."/>
            <person name="Mohd Noor M.I."/>
            <person name="Ong R.C."/>
            <person name="Putra M."/>
            <person name="Sireger I.Z."/>
            <person name="Indrioko S."/>
            <person name="Kosugi Y."/>
            <person name="Izuno A."/>
            <person name="Isagi Y."/>
            <person name="Lee S.L."/>
            <person name="Shimizu K.K."/>
        </authorList>
    </citation>
    <scope>NUCLEOTIDE SEQUENCE [LARGE SCALE GENOMIC DNA]</scope>
    <source>
        <strain evidence="8">214</strain>
    </source>
</reference>
<evidence type="ECO:0000256" key="4">
    <source>
        <dbReference type="ARBA" id="ARBA00022525"/>
    </source>
</evidence>
<keyword evidence="5 7" id="KW-0732">Signal</keyword>
<comment type="caution">
    <text evidence="8">The sequence shown here is derived from an EMBL/GenBank/DDBJ whole genome shotgun (WGS) entry which is preliminary data.</text>
</comment>
<dbReference type="PANTHER" id="PTHR33109">
    <property type="entry name" value="EPIDERMAL PATTERNING FACTOR-LIKE PROTEIN 4"/>
    <property type="match status" value="1"/>
</dbReference>
<comment type="function">
    <text evidence="7">Controls stomatal patterning.</text>
</comment>
<accession>A0AAV5L8C6</accession>
<dbReference type="PANTHER" id="PTHR33109:SF88">
    <property type="entry name" value="EPIDERMAL PATTERNING FACTOR-LIKE PROTEIN"/>
    <property type="match status" value="1"/>
</dbReference>
<comment type="subcellular location">
    <subcellularLocation>
        <location evidence="1 7">Secreted</location>
    </subcellularLocation>
</comment>
<feature type="signal peptide" evidence="7">
    <location>
        <begin position="1"/>
        <end position="31"/>
    </location>
</feature>
<comment type="similarity">
    <text evidence="2 7">Belongs to the plant cysteine rich small secretory peptide family. Epidermal patterning factor subfamily.</text>
</comment>